<dbReference type="Proteomes" id="UP000191522">
    <property type="component" value="Unassembled WGS sequence"/>
</dbReference>
<evidence type="ECO:0000259" key="1">
    <source>
        <dbReference type="Pfam" id="PF00561"/>
    </source>
</evidence>
<comment type="caution">
    <text evidence="2">The sequence shown here is derived from an EMBL/GenBank/DDBJ whole genome shotgun (WGS) entry which is preliminary data.</text>
</comment>
<dbReference type="PANTHER" id="PTHR43194:SF2">
    <property type="entry name" value="PEROXISOMAL MEMBRANE PROTEIN LPX1"/>
    <property type="match status" value="1"/>
</dbReference>
<evidence type="ECO:0000313" key="3">
    <source>
        <dbReference type="Proteomes" id="UP000191522"/>
    </source>
</evidence>
<feature type="domain" description="AB hydrolase-1" evidence="1">
    <location>
        <begin position="29"/>
        <end position="275"/>
    </location>
</feature>
<dbReference type="EMBL" id="MDYL01000007">
    <property type="protein sequence ID" value="OQD75509.1"/>
    <property type="molecule type" value="Genomic_DNA"/>
</dbReference>
<keyword evidence="3" id="KW-1185">Reference proteome</keyword>
<dbReference type="PANTHER" id="PTHR43194">
    <property type="entry name" value="HYDROLASE ALPHA/BETA FOLD FAMILY"/>
    <property type="match status" value="1"/>
</dbReference>
<accession>A0A1V6PEJ9</accession>
<sequence length="288" mass="31026">MSPTEFFTLPSGRKMAYSLLAGDPDRMILLSNSLAEDMTSWDRVVSVLKDQGFGVLRYDHPGHGSSGAPTEAELSSSTFEGMVDDVFLVLQHLKISKLHAWIGISMGGIKAVYFTARHPGIVKKIIVADAIATSPTVAGIADNFAARVRAAKEAGSISEDLSNTRKRWFGEEWMAAHPEETARMEGSMATTTIPGLQACCAALGSSSFDLRPLYPKVGHGCDEALIIAGEKDADLPVKMQGMRQAIEESLQSCGKNVPVKMETIKGAGHVPYVDGFENFCEVITNFLA</sequence>
<dbReference type="OMA" id="FEACCNA"/>
<proteinExistence type="predicted"/>
<dbReference type="PRINTS" id="PR00111">
    <property type="entry name" value="ABHYDROLASE"/>
</dbReference>
<dbReference type="OrthoDB" id="2851338at2759"/>
<dbReference type="InterPro" id="IPR000073">
    <property type="entry name" value="AB_hydrolase_1"/>
</dbReference>
<dbReference type="GO" id="GO:0017000">
    <property type="term" value="P:antibiotic biosynthetic process"/>
    <property type="evidence" value="ECO:0007669"/>
    <property type="project" value="UniProtKB-ARBA"/>
</dbReference>
<dbReference type="SUPFAM" id="SSF53474">
    <property type="entry name" value="alpha/beta-Hydrolases"/>
    <property type="match status" value="1"/>
</dbReference>
<gene>
    <name evidence="2" type="ORF">PENDEC_c007G00037</name>
</gene>
<name>A0A1V6PEJ9_PENDC</name>
<dbReference type="AlphaFoldDB" id="A0A1V6PEJ9"/>
<dbReference type="Pfam" id="PF00561">
    <property type="entry name" value="Abhydrolase_1"/>
    <property type="match status" value="1"/>
</dbReference>
<protein>
    <recommendedName>
        <fullName evidence="1">AB hydrolase-1 domain-containing protein</fullName>
    </recommendedName>
</protein>
<dbReference type="InterPro" id="IPR029058">
    <property type="entry name" value="AB_hydrolase_fold"/>
</dbReference>
<dbReference type="InterPro" id="IPR050228">
    <property type="entry name" value="Carboxylesterase_BioH"/>
</dbReference>
<organism evidence="2 3">
    <name type="scientific">Penicillium decumbens</name>
    <dbReference type="NCBI Taxonomy" id="69771"/>
    <lineage>
        <taxon>Eukaryota</taxon>
        <taxon>Fungi</taxon>
        <taxon>Dikarya</taxon>
        <taxon>Ascomycota</taxon>
        <taxon>Pezizomycotina</taxon>
        <taxon>Eurotiomycetes</taxon>
        <taxon>Eurotiomycetidae</taxon>
        <taxon>Eurotiales</taxon>
        <taxon>Aspergillaceae</taxon>
        <taxon>Penicillium</taxon>
    </lineage>
</organism>
<evidence type="ECO:0000313" key="2">
    <source>
        <dbReference type="EMBL" id="OQD75509.1"/>
    </source>
</evidence>
<reference evidence="3" key="1">
    <citation type="journal article" date="2017" name="Nat. Microbiol.">
        <title>Global analysis of biosynthetic gene clusters reveals vast potential of secondary metabolite production in Penicillium species.</title>
        <authorList>
            <person name="Nielsen J.C."/>
            <person name="Grijseels S."/>
            <person name="Prigent S."/>
            <person name="Ji B."/>
            <person name="Dainat J."/>
            <person name="Nielsen K.F."/>
            <person name="Frisvad J.C."/>
            <person name="Workman M."/>
            <person name="Nielsen J."/>
        </authorList>
    </citation>
    <scope>NUCLEOTIDE SEQUENCE [LARGE SCALE GENOMIC DNA]</scope>
    <source>
        <strain evidence="3">IBT 11843</strain>
    </source>
</reference>
<dbReference type="Gene3D" id="3.40.50.1820">
    <property type="entry name" value="alpha/beta hydrolase"/>
    <property type="match status" value="1"/>
</dbReference>
<dbReference type="STRING" id="69771.A0A1V6PEJ9"/>
<dbReference type="GO" id="GO:0072330">
    <property type="term" value="P:monocarboxylic acid biosynthetic process"/>
    <property type="evidence" value="ECO:0007669"/>
    <property type="project" value="UniProtKB-ARBA"/>
</dbReference>